<dbReference type="GO" id="GO:0005576">
    <property type="term" value="C:extracellular region"/>
    <property type="evidence" value="ECO:0007669"/>
    <property type="project" value="UniProtKB-SubCell"/>
</dbReference>
<protein>
    <recommendedName>
        <fullName evidence="7">VWFA domain-containing protein</fullName>
    </recommendedName>
</protein>
<organism evidence="8">
    <name type="scientific">Arion vulgaris</name>
    <dbReference type="NCBI Taxonomy" id="1028688"/>
    <lineage>
        <taxon>Eukaryota</taxon>
        <taxon>Metazoa</taxon>
        <taxon>Spiralia</taxon>
        <taxon>Lophotrochozoa</taxon>
        <taxon>Mollusca</taxon>
        <taxon>Gastropoda</taxon>
        <taxon>Heterobranchia</taxon>
        <taxon>Euthyneura</taxon>
        <taxon>Panpulmonata</taxon>
        <taxon>Eupulmonata</taxon>
        <taxon>Stylommatophora</taxon>
        <taxon>Helicina</taxon>
        <taxon>Arionoidea</taxon>
        <taxon>Arionidae</taxon>
        <taxon>Arion</taxon>
    </lineage>
</organism>
<keyword evidence="5" id="KW-0325">Glycoprotein</keyword>
<evidence type="ECO:0000256" key="4">
    <source>
        <dbReference type="ARBA" id="ARBA00022737"/>
    </source>
</evidence>
<dbReference type="InterPro" id="IPR050525">
    <property type="entry name" value="ECM_Assembly_Org"/>
</dbReference>
<dbReference type="InterPro" id="IPR002035">
    <property type="entry name" value="VWF_A"/>
</dbReference>
<keyword evidence="4" id="KW-0677">Repeat</keyword>
<accession>A0A0B7B3Q2</accession>
<feature type="signal peptide" evidence="6">
    <location>
        <begin position="1"/>
        <end position="29"/>
    </location>
</feature>
<dbReference type="PROSITE" id="PS50234">
    <property type="entry name" value="VWFA"/>
    <property type="match status" value="2"/>
</dbReference>
<dbReference type="PANTHER" id="PTHR24020">
    <property type="entry name" value="COLLAGEN ALPHA"/>
    <property type="match status" value="1"/>
</dbReference>
<evidence type="ECO:0000313" key="8">
    <source>
        <dbReference type="EMBL" id="CEK87683.1"/>
    </source>
</evidence>
<feature type="domain" description="VWFA" evidence="7">
    <location>
        <begin position="42"/>
        <end position="218"/>
    </location>
</feature>
<dbReference type="InterPro" id="IPR036465">
    <property type="entry name" value="vWFA_dom_sf"/>
</dbReference>
<dbReference type="EMBL" id="HACG01040818">
    <property type="protein sequence ID" value="CEK87683.1"/>
    <property type="molecule type" value="Transcribed_RNA"/>
</dbReference>
<sequence length="424" mass="47254">MMGESLRMTIGSEILSVIFCLGLLCTVKSQTTVQFCGNTPADVVFLLDSSNSMWAPHFQQQLEFVSNVTQMFEIGETATQVGLATFNDDVQLQFYLNEYRDKNRLIKAIGLVQQTHGASTATDLALKFLRIRLFHSRYGARPGVPHIAIVITDGQSDNTLKTLIEATKVKRNNINIFTIGVGRAANRREIERMASSPSNEYAFVVDNFSFLSSIKEKLAIRTCKAAASMSTTITTTDSPTTTKPLSTTTNWVDIARKICDKKVVDIVFALDSSDVVTAQDFWYQVKFVRDLTMGLDIGPNKTRIGVIIYSDKVVHVFDVNDHTSLSSAISALYGVDRIQGGTRIDKVIHYVRTKGFRRTVSRQEAAQLLVLVTASATENLHRVKKEANKARSAGVNILTIALRDVNYSIQSLSWSWTSFLWKQQ</sequence>
<evidence type="ECO:0000256" key="5">
    <source>
        <dbReference type="ARBA" id="ARBA00023180"/>
    </source>
</evidence>
<reference evidence="8" key="1">
    <citation type="submission" date="2014-12" db="EMBL/GenBank/DDBJ databases">
        <title>Insight into the proteome of Arion vulgaris.</title>
        <authorList>
            <person name="Aradska J."/>
            <person name="Bulat T."/>
            <person name="Smidak R."/>
            <person name="Sarate P."/>
            <person name="Gangsoo J."/>
            <person name="Sialana F."/>
            <person name="Bilban M."/>
            <person name="Lubec G."/>
        </authorList>
    </citation>
    <scope>NUCLEOTIDE SEQUENCE</scope>
    <source>
        <tissue evidence="8">Skin</tissue>
    </source>
</reference>
<proteinExistence type="predicted"/>
<feature type="chain" id="PRO_5002124550" description="VWFA domain-containing protein" evidence="6">
    <location>
        <begin position="30"/>
        <end position="424"/>
    </location>
</feature>
<evidence type="ECO:0000259" key="7">
    <source>
        <dbReference type="PROSITE" id="PS50234"/>
    </source>
</evidence>
<evidence type="ECO:0000256" key="6">
    <source>
        <dbReference type="SAM" id="SignalP"/>
    </source>
</evidence>
<dbReference type="AlphaFoldDB" id="A0A0B7B3Q2"/>
<dbReference type="Gene3D" id="3.40.50.410">
    <property type="entry name" value="von Willebrand factor, type A domain"/>
    <property type="match status" value="2"/>
</dbReference>
<dbReference type="FunFam" id="3.40.50.410:FF:000004">
    <property type="entry name" value="collagen alpha-6(VI) chain"/>
    <property type="match status" value="1"/>
</dbReference>
<dbReference type="PANTHER" id="PTHR24020:SF84">
    <property type="entry name" value="VWFA DOMAIN-CONTAINING PROTEIN"/>
    <property type="match status" value="1"/>
</dbReference>
<name>A0A0B7B3Q2_9EUPU</name>
<dbReference type="Pfam" id="PF00092">
    <property type="entry name" value="VWA"/>
    <property type="match status" value="2"/>
</dbReference>
<keyword evidence="3 6" id="KW-0732">Signal</keyword>
<evidence type="ECO:0000256" key="3">
    <source>
        <dbReference type="ARBA" id="ARBA00022729"/>
    </source>
</evidence>
<dbReference type="SMART" id="SM00327">
    <property type="entry name" value="VWA"/>
    <property type="match status" value="2"/>
</dbReference>
<gene>
    <name evidence="8" type="primary">ORF160773</name>
</gene>
<keyword evidence="2" id="KW-0964">Secreted</keyword>
<dbReference type="PRINTS" id="PR00453">
    <property type="entry name" value="VWFADOMAIN"/>
</dbReference>
<evidence type="ECO:0000256" key="1">
    <source>
        <dbReference type="ARBA" id="ARBA00004613"/>
    </source>
</evidence>
<dbReference type="CDD" id="cd01450">
    <property type="entry name" value="vWFA_subfamily_ECM"/>
    <property type="match status" value="1"/>
</dbReference>
<feature type="domain" description="VWFA" evidence="7">
    <location>
        <begin position="265"/>
        <end position="402"/>
    </location>
</feature>
<dbReference type="SUPFAM" id="SSF53300">
    <property type="entry name" value="vWA-like"/>
    <property type="match status" value="2"/>
</dbReference>
<comment type="subcellular location">
    <subcellularLocation>
        <location evidence="1">Secreted</location>
    </subcellularLocation>
</comment>
<evidence type="ECO:0000256" key="2">
    <source>
        <dbReference type="ARBA" id="ARBA00022525"/>
    </source>
</evidence>